<dbReference type="EMBL" id="JACXBF010000428">
    <property type="protein sequence ID" value="MBD2801950.1"/>
    <property type="molecule type" value="Genomic_DNA"/>
</dbReference>
<accession>A0AAW3YUT1</accession>
<keyword evidence="1" id="KW-0479">Metal-binding</keyword>
<dbReference type="InterPro" id="IPR015813">
    <property type="entry name" value="Pyrv/PenolPyrv_kinase-like_dom"/>
</dbReference>
<reference evidence="2" key="1">
    <citation type="submission" date="2020-09" db="EMBL/GenBank/DDBJ databases">
        <authorList>
            <person name="Palma L."/>
            <person name="Caballero P."/>
            <person name="Berry C."/>
            <person name="Del Valle E."/>
        </authorList>
    </citation>
    <scope>NUCLEOTIDE SEQUENCE</scope>
    <source>
        <strain evidence="2">M</strain>
    </source>
</reference>
<organism evidence="2">
    <name type="scientific">Xenorhabdus szentirmaii</name>
    <dbReference type="NCBI Taxonomy" id="290112"/>
    <lineage>
        <taxon>Bacteria</taxon>
        <taxon>Pseudomonadati</taxon>
        <taxon>Pseudomonadota</taxon>
        <taxon>Gammaproteobacteria</taxon>
        <taxon>Enterobacterales</taxon>
        <taxon>Morganellaceae</taxon>
        <taxon>Xenorhabdus</taxon>
    </lineage>
</organism>
<comment type="caution">
    <text evidence="2">The sequence shown here is derived from an EMBL/GenBank/DDBJ whole genome shotgun (WGS) entry which is preliminary data.</text>
</comment>
<dbReference type="GO" id="GO:0046872">
    <property type="term" value="F:metal ion binding"/>
    <property type="evidence" value="ECO:0007669"/>
    <property type="project" value="UniProtKB-KW"/>
</dbReference>
<dbReference type="InterPro" id="IPR040442">
    <property type="entry name" value="Pyrv_kinase-like_dom_sf"/>
</dbReference>
<gene>
    <name evidence="2" type="ORF">ID854_16305</name>
</gene>
<name>A0AAW3YUT1_9GAMM</name>
<proteinExistence type="predicted"/>
<dbReference type="Proteomes" id="UP001193920">
    <property type="component" value="Unassembled WGS sequence"/>
</dbReference>
<evidence type="ECO:0000313" key="2">
    <source>
        <dbReference type="EMBL" id="MBD2801950.1"/>
    </source>
</evidence>
<dbReference type="GO" id="GO:0016829">
    <property type="term" value="F:lyase activity"/>
    <property type="evidence" value="ECO:0007669"/>
    <property type="project" value="UniProtKB-KW"/>
</dbReference>
<dbReference type="SUPFAM" id="SSF51621">
    <property type="entry name" value="Phosphoenolpyruvate/pyruvate domain"/>
    <property type="match status" value="1"/>
</dbReference>
<dbReference type="Gene3D" id="3.20.20.60">
    <property type="entry name" value="Phosphoenolpyruvate-binding domains"/>
    <property type="match status" value="1"/>
</dbReference>
<protein>
    <submittedName>
        <fullName evidence="2">Isocitrate lyase/phosphoenolpyruvate mutase family protein</fullName>
    </submittedName>
</protein>
<dbReference type="Pfam" id="PF13714">
    <property type="entry name" value="PEP_mutase"/>
    <property type="match status" value="1"/>
</dbReference>
<dbReference type="AlphaFoldDB" id="A0AAW3YUT1"/>
<keyword evidence="2" id="KW-0456">Lyase</keyword>
<reference evidence="2" key="2">
    <citation type="journal article" date="2024" name="Toxins">
        <title>Genome Sequence Analysis of Native Xenorhabdus Strains Isolated from Entomopathogenic Nematodes in Argentina.</title>
        <authorList>
            <person name="Palma L."/>
            <person name="Frizzo L."/>
            <person name="Kaiser S."/>
            <person name="Berry C."/>
            <person name="Caballero P."/>
            <person name="Bode H.B."/>
            <person name="Del Valle E.E."/>
        </authorList>
    </citation>
    <scope>NUCLEOTIDE SEQUENCE</scope>
    <source>
        <strain evidence="2">M</strain>
    </source>
</reference>
<sequence>MLANSWDVMSTRIAEQNGVIEIVTTSTGISWRLGYPDNQLANRKIIMKVLDLIISSTDLPVTANIKDGLLSDS</sequence>
<evidence type="ECO:0000256" key="1">
    <source>
        <dbReference type="ARBA" id="ARBA00022723"/>
    </source>
</evidence>